<gene>
    <name evidence="4" type="primary">LOC116956666</name>
</gene>
<dbReference type="InterPro" id="IPR044823">
    <property type="entry name" value="ASIL1/2-like"/>
</dbReference>
<feature type="domain" description="Myb/SANT-like DNA-binding" evidence="2">
    <location>
        <begin position="56"/>
        <end position="150"/>
    </location>
</feature>
<dbReference type="Pfam" id="PF13837">
    <property type="entry name" value="Myb_DNA-bind_4"/>
    <property type="match status" value="3"/>
</dbReference>
<keyword evidence="3" id="KW-1185">Reference proteome</keyword>
<feature type="compositionally biased region" description="Gly residues" evidence="1">
    <location>
        <begin position="369"/>
        <end position="380"/>
    </location>
</feature>
<protein>
    <submittedName>
        <fullName evidence="4">Uncharacterized protein LOC116956666</fullName>
    </submittedName>
</protein>
<evidence type="ECO:0000259" key="2">
    <source>
        <dbReference type="Pfam" id="PF13837"/>
    </source>
</evidence>
<feature type="region of interest" description="Disordered" evidence="1">
    <location>
        <begin position="1"/>
        <end position="57"/>
    </location>
</feature>
<feature type="compositionally biased region" description="Polar residues" evidence="1">
    <location>
        <begin position="358"/>
        <end position="367"/>
    </location>
</feature>
<evidence type="ECO:0000313" key="3">
    <source>
        <dbReference type="Proteomes" id="UP001318040"/>
    </source>
</evidence>
<feature type="region of interest" description="Disordered" evidence="1">
    <location>
        <begin position="358"/>
        <end position="380"/>
    </location>
</feature>
<accession>A0AAJ7UFK4</accession>
<dbReference type="AlphaFoldDB" id="A0AAJ7UFK4"/>
<feature type="compositionally biased region" description="Low complexity" evidence="1">
    <location>
        <begin position="21"/>
        <end position="44"/>
    </location>
</feature>
<reference evidence="4" key="1">
    <citation type="submission" date="2025-08" db="UniProtKB">
        <authorList>
            <consortium name="RefSeq"/>
        </authorList>
    </citation>
    <scope>IDENTIFICATION</scope>
    <source>
        <tissue evidence="4">Sperm</tissue>
    </source>
</reference>
<feature type="compositionally biased region" description="Pro residues" evidence="1">
    <location>
        <begin position="639"/>
        <end position="648"/>
    </location>
</feature>
<dbReference type="KEGG" id="pmrn:116956666"/>
<evidence type="ECO:0000313" key="4">
    <source>
        <dbReference type="RefSeq" id="XP_032834331.1"/>
    </source>
</evidence>
<dbReference type="RefSeq" id="XP_032834331.1">
    <property type="nucleotide sequence ID" value="XM_032978440.1"/>
</dbReference>
<dbReference type="Gene3D" id="1.10.10.60">
    <property type="entry name" value="Homeodomain-like"/>
    <property type="match status" value="1"/>
</dbReference>
<organism evidence="3 4">
    <name type="scientific">Petromyzon marinus</name>
    <name type="common">Sea lamprey</name>
    <dbReference type="NCBI Taxonomy" id="7757"/>
    <lineage>
        <taxon>Eukaryota</taxon>
        <taxon>Metazoa</taxon>
        <taxon>Chordata</taxon>
        <taxon>Craniata</taxon>
        <taxon>Vertebrata</taxon>
        <taxon>Cyclostomata</taxon>
        <taxon>Hyperoartia</taxon>
        <taxon>Petromyzontiformes</taxon>
        <taxon>Petromyzontidae</taxon>
        <taxon>Petromyzon</taxon>
    </lineage>
</organism>
<feature type="region of interest" description="Disordered" evidence="1">
    <location>
        <begin position="632"/>
        <end position="653"/>
    </location>
</feature>
<proteinExistence type="predicted"/>
<feature type="domain" description="Myb/SANT-like DNA-binding" evidence="2">
    <location>
        <begin position="382"/>
        <end position="482"/>
    </location>
</feature>
<name>A0AAJ7UFK4_PETMA</name>
<feature type="domain" description="Myb/SANT-like DNA-binding" evidence="2">
    <location>
        <begin position="225"/>
        <end position="321"/>
    </location>
</feature>
<dbReference type="InterPro" id="IPR044822">
    <property type="entry name" value="Myb_DNA-bind_4"/>
</dbReference>
<sequence length="718" mass="76310">MADVAEQEQLVLQEHHREQPQEQQQQEQQQEQQQQPPQQQQQQQADLTPASFRPGSWSETETNALLDAWADRDIQDSLALAPHEQACVYERVRDRLVAALPGSQRSAQDCRLRIRKLKMVYAKSRKAVAQAQEQGTVRLSRSPYYEKLDKVLGHMPMAAGVVRGGRGGKGAESSYEELDEFDVDFGKVGIDRFHEDSHVDFSSSDSIGSFLQDASAKSGGSLWKPWDVRETSALLDVWLAPDMQAALVAEPRGAATSVYGRVRDGLVAALPGCRRTPHECRARIKKLKMMYAKARRVAAGQAPKHSADRFTHSQLFDKMDRVLGRGQQGGEAEALAVDDADDDEAMAAEGFLDSPMHQTCSVPQSPATRGGGSGGGGGGGACWSVSETNALLDVWAEDDIQAMLASPTARNNACVYDLVRDRLAAAAPPPSPDAPPRSAQDCRLRIKKLKTVYAKSRKGVAQAQEQGTARASKSPYYEKLDRVLGHLAVREANGTAASVKRAAAAADVGKAASTPAALPAVSERRGVKRHGSPGDEGEAPGKAAPEAGGGGGGGVQASSAAAVEELVSTFLRLEERRERRERELEARLTRLYMQWEERRRREDRAFLATLAAMQAQMQDKIVGVMAAATGAAPATTVTSPPPPPPPPSAAASALAASRAVPTAAAAAAAAVTPGDAAAAAAAAALLAASLGASAEVFGQDSADASFEDSAEMETPVRP</sequence>
<feature type="region of interest" description="Disordered" evidence="1">
    <location>
        <begin position="513"/>
        <end position="559"/>
    </location>
</feature>
<dbReference type="Proteomes" id="UP001318040">
    <property type="component" value="Chromosome 66"/>
</dbReference>
<dbReference type="PANTHER" id="PTHR31307">
    <property type="entry name" value="TRIHELIX TRANSCRIPTION FACTOR ASIL2"/>
    <property type="match status" value="1"/>
</dbReference>
<dbReference type="PANTHER" id="PTHR31307:SF4">
    <property type="entry name" value="TRIHELIX TRANSCRIPTION FACTOR ASIL2"/>
    <property type="match status" value="1"/>
</dbReference>
<evidence type="ECO:0000256" key="1">
    <source>
        <dbReference type="SAM" id="MobiDB-lite"/>
    </source>
</evidence>